<dbReference type="GO" id="GO:0006397">
    <property type="term" value="P:mRNA processing"/>
    <property type="evidence" value="ECO:0007669"/>
    <property type="project" value="UniProtKB-KW"/>
</dbReference>
<dbReference type="PANTHER" id="PTHR12707:SF0">
    <property type="entry name" value="PININ"/>
    <property type="match status" value="1"/>
</dbReference>
<keyword evidence="3" id="KW-0507">mRNA processing</keyword>
<evidence type="ECO:0000313" key="11">
    <source>
        <dbReference type="EMBL" id="JAG39877.1"/>
    </source>
</evidence>
<comment type="similarity">
    <text evidence="2">Belongs to the pinin family.</text>
</comment>
<dbReference type="PANTHER" id="PTHR12707">
    <property type="entry name" value="PINN"/>
    <property type="match status" value="1"/>
</dbReference>
<evidence type="ECO:0000256" key="7">
    <source>
        <dbReference type="ARBA" id="ARBA00023242"/>
    </source>
</evidence>
<keyword evidence="6" id="KW-0508">mRNA splicing</keyword>
<protein>
    <submittedName>
        <fullName evidence="11">Pinin</fullName>
    </submittedName>
</protein>
<gene>
    <name evidence="11" type="primary">PNN</name>
    <name evidence="11" type="ORF">CM83_49186</name>
</gene>
<keyword evidence="5" id="KW-0804">Transcription</keyword>
<feature type="region of interest" description="Disordered" evidence="9">
    <location>
        <begin position="50"/>
        <end position="84"/>
    </location>
</feature>
<evidence type="ECO:0000256" key="4">
    <source>
        <dbReference type="ARBA" id="ARBA00023015"/>
    </source>
</evidence>
<organism evidence="11">
    <name type="scientific">Lygus hesperus</name>
    <name type="common">Western plant bug</name>
    <dbReference type="NCBI Taxonomy" id="30085"/>
    <lineage>
        <taxon>Eukaryota</taxon>
        <taxon>Metazoa</taxon>
        <taxon>Ecdysozoa</taxon>
        <taxon>Arthropoda</taxon>
        <taxon>Hexapoda</taxon>
        <taxon>Insecta</taxon>
        <taxon>Pterygota</taxon>
        <taxon>Neoptera</taxon>
        <taxon>Paraneoptera</taxon>
        <taxon>Hemiptera</taxon>
        <taxon>Heteroptera</taxon>
        <taxon>Panheteroptera</taxon>
        <taxon>Cimicomorpha</taxon>
        <taxon>Miridae</taxon>
        <taxon>Mirini</taxon>
        <taxon>Lygus</taxon>
    </lineage>
</organism>
<dbReference type="InterPro" id="IPR039853">
    <property type="entry name" value="Pinin"/>
</dbReference>
<dbReference type="GO" id="GO:0071013">
    <property type="term" value="C:catalytic step 2 spliceosome"/>
    <property type="evidence" value="ECO:0007669"/>
    <property type="project" value="TreeGrafter"/>
</dbReference>
<keyword evidence="7" id="KW-0539">Nucleus</keyword>
<evidence type="ECO:0000256" key="9">
    <source>
        <dbReference type="SAM" id="MobiDB-lite"/>
    </source>
</evidence>
<reference evidence="12" key="3">
    <citation type="submission" date="2014-09" db="EMBL/GenBank/DDBJ databases">
        <authorList>
            <person name="Magalhaes I.L.F."/>
            <person name="Oliveira U."/>
            <person name="Santos F.R."/>
            <person name="Vidigal T.H.D.A."/>
            <person name="Brescovit A.D."/>
            <person name="Santos A.J."/>
        </authorList>
    </citation>
    <scope>NUCLEOTIDE SEQUENCE</scope>
</reference>
<evidence type="ECO:0000256" key="1">
    <source>
        <dbReference type="ARBA" id="ARBA00004123"/>
    </source>
</evidence>
<keyword evidence="4" id="KW-0805">Transcription regulation</keyword>
<feature type="region of interest" description="Disordered" evidence="9">
    <location>
        <begin position="309"/>
        <end position="445"/>
    </location>
</feature>
<feature type="coiled-coil region" evidence="8">
    <location>
        <begin position="188"/>
        <end position="226"/>
    </location>
</feature>
<evidence type="ECO:0000256" key="3">
    <source>
        <dbReference type="ARBA" id="ARBA00022664"/>
    </source>
</evidence>
<dbReference type="GO" id="GO:0008380">
    <property type="term" value="P:RNA splicing"/>
    <property type="evidence" value="ECO:0007669"/>
    <property type="project" value="UniProtKB-KW"/>
</dbReference>
<comment type="subcellular location">
    <subcellularLocation>
        <location evidence="1">Nucleus</location>
    </subcellularLocation>
</comment>
<evidence type="ECO:0000256" key="5">
    <source>
        <dbReference type="ARBA" id="ARBA00023163"/>
    </source>
</evidence>
<feature type="region of interest" description="Disordered" evidence="9">
    <location>
        <begin position="120"/>
        <end position="139"/>
    </location>
</feature>
<keyword evidence="8" id="KW-0175">Coiled coil</keyword>
<evidence type="ECO:0000259" key="10">
    <source>
        <dbReference type="Pfam" id="PF04696"/>
    </source>
</evidence>
<evidence type="ECO:0000256" key="8">
    <source>
        <dbReference type="SAM" id="Coils"/>
    </source>
</evidence>
<dbReference type="Pfam" id="PF04696">
    <property type="entry name" value="Pinin_SDK_memA"/>
    <property type="match status" value="1"/>
</dbReference>
<proteinExistence type="inferred from homology"/>
<evidence type="ECO:0000256" key="6">
    <source>
        <dbReference type="ARBA" id="ARBA00023187"/>
    </source>
</evidence>
<dbReference type="AlphaFoldDB" id="A0A0A9Z3N3"/>
<name>A0A0A9Z3N3_LYGHE</name>
<dbReference type="EMBL" id="GBHO01003727">
    <property type="protein sequence ID" value="JAG39877.1"/>
    <property type="molecule type" value="Transcribed_RNA"/>
</dbReference>
<dbReference type="InterPro" id="IPR006786">
    <property type="entry name" value="Pinin_SDK_MemA"/>
</dbReference>
<evidence type="ECO:0000256" key="2">
    <source>
        <dbReference type="ARBA" id="ARBA00010386"/>
    </source>
</evidence>
<reference evidence="11" key="2">
    <citation type="submission" date="2014-07" db="EMBL/GenBank/DDBJ databases">
        <authorList>
            <person name="Hull J."/>
        </authorList>
    </citation>
    <scope>NUCLEOTIDE SEQUENCE</scope>
</reference>
<dbReference type="EMBL" id="GBRD01004283">
    <property type="protein sequence ID" value="JAG61538.1"/>
    <property type="molecule type" value="Transcribed_RNA"/>
</dbReference>
<sequence length="445" mass="50681">MENSLTLIQTELERARERLKGVEDSIKKNIGRVVISPQNRNVGFKRRISEVSPGEGLGPKEPQRPRLSFDGVARGRGGRLGPPVNALSRFGGRTPNKPDGERISAKKRLGEQTAVTVFSRLSGPPKDDEYERKETNQGRQEVKLTSHVVTTQDQPTRKEVLAAQSGDNQCRARNRRMFGALLGTLQKFRQEETQLKEKEQKRAQVEKKLEDAAIREKEELKKKRQELFFNRRQQQFEIKQLEFKLMRLKQLTEWETTRKHLLNFIQTKSGPKIFWLPKTHNEKTQKLQEETRKAISKLIDAKRAEVEKSIADHADQKKNADESMDDADQSKIDDLNDSQNINGESEMHEEEELKRSEEIPEPDFEVVMPGEADDENETLPLEDVQLPMEESKTAENEDDPSLAAEDSTVSLSQSAIDLDATALDQEPPANGYPRLSDIEPPPSES</sequence>
<evidence type="ECO:0000313" key="12">
    <source>
        <dbReference type="EMBL" id="JAG61538.1"/>
    </source>
</evidence>
<accession>A0A0A9Z3N3</accession>
<feature type="compositionally biased region" description="Basic and acidic residues" evidence="9">
    <location>
        <begin position="125"/>
        <end position="139"/>
    </location>
</feature>
<reference evidence="11" key="1">
    <citation type="journal article" date="2014" name="PLoS ONE">
        <title>Transcriptome-Based Identification of ABC Transporters in the Western Tarnished Plant Bug Lygus hesperus.</title>
        <authorList>
            <person name="Hull J.J."/>
            <person name="Chaney K."/>
            <person name="Geib S.M."/>
            <person name="Fabrick J.A."/>
            <person name="Brent C.S."/>
            <person name="Walsh D."/>
            <person name="Lavine L.C."/>
        </authorList>
    </citation>
    <scope>NUCLEOTIDE SEQUENCE</scope>
</reference>
<feature type="domain" description="Pinin/SDK/MemA protein" evidence="10">
    <location>
        <begin position="170"/>
        <end position="292"/>
    </location>
</feature>
<feature type="compositionally biased region" description="Basic and acidic residues" evidence="9">
    <location>
        <begin position="309"/>
        <end position="321"/>
    </location>
</feature>